<feature type="compositionally biased region" description="Polar residues" evidence="1">
    <location>
        <begin position="12"/>
        <end position="21"/>
    </location>
</feature>
<organism evidence="4 5">
    <name type="scientific">Streptomyces spinoverrucosus</name>
    <dbReference type="NCBI Taxonomy" id="284043"/>
    <lineage>
        <taxon>Bacteria</taxon>
        <taxon>Bacillati</taxon>
        <taxon>Actinomycetota</taxon>
        <taxon>Actinomycetes</taxon>
        <taxon>Kitasatosporales</taxon>
        <taxon>Streptomycetaceae</taxon>
        <taxon>Streptomyces</taxon>
    </lineage>
</organism>
<keyword evidence="2" id="KW-0812">Transmembrane</keyword>
<evidence type="ECO:0000256" key="1">
    <source>
        <dbReference type="SAM" id="MobiDB-lite"/>
    </source>
</evidence>
<evidence type="ECO:0000259" key="3">
    <source>
        <dbReference type="Pfam" id="PF05270"/>
    </source>
</evidence>
<reference evidence="4 5" key="1">
    <citation type="submission" date="2019-06" db="EMBL/GenBank/DDBJ databases">
        <title>Whole genome shotgun sequence of Streptomyces spinoverrucosus NBRC 14228.</title>
        <authorList>
            <person name="Hosoyama A."/>
            <person name="Uohara A."/>
            <person name="Ohji S."/>
            <person name="Ichikawa N."/>
        </authorList>
    </citation>
    <scope>NUCLEOTIDE SEQUENCE [LARGE SCALE GENOMIC DNA]</scope>
    <source>
        <strain evidence="4 5">NBRC 14228</strain>
    </source>
</reference>
<protein>
    <recommendedName>
        <fullName evidence="3">Alpha-L-arabinofuranosidase B arabinose-binding domain-containing protein</fullName>
    </recommendedName>
</protein>
<dbReference type="Gene3D" id="2.80.10.50">
    <property type="match status" value="2"/>
</dbReference>
<comment type="caution">
    <text evidence="4">The sequence shown here is derived from an EMBL/GenBank/DDBJ whole genome shotgun (WGS) entry which is preliminary data.</text>
</comment>
<evidence type="ECO:0000256" key="2">
    <source>
        <dbReference type="SAM" id="Phobius"/>
    </source>
</evidence>
<dbReference type="SUPFAM" id="SSF110221">
    <property type="entry name" value="AbfB domain"/>
    <property type="match status" value="2"/>
</dbReference>
<name>A0A4Y3VBA3_9ACTN</name>
<dbReference type="OrthoDB" id="3298420at2"/>
<evidence type="ECO:0000313" key="5">
    <source>
        <dbReference type="Proteomes" id="UP000317881"/>
    </source>
</evidence>
<dbReference type="Pfam" id="PF05270">
    <property type="entry name" value="AbfB"/>
    <property type="match status" value="1"/>
</dbReference>
<feature type="compositionally biased region" description="Low complexity" evidence="1">
    <location>
        <begin position="76"/>
        <end position="96"/>
    </location>
</feature>
<proteinExistence type="predicted"/>
<feature type="domain" description="Alpha-L-arabinofuranosidase B arabinose-binding" evidence="3">
    <location>
        <begin position="140"/>
        <end position="267"/>
    </location>
</feature>
<dbReference type="GO" id="GO:0046373">
    <property type="term" value="P:L-arabinose metabolic process"/>
    <property type="evidence" value="ECO:0007669"/>
    <property type="project" value="InterPro"/>
</dbReference>
<dbReference type="CDD" id="cd23399">
    <property type="entry name" value="beta-trefoil_ABD_ABFB"/>
    <property type="match status" value="1"/>
</dbReference>
<evidence type="ECO:0000313" key="4">
    <source>
        <dbReference type="EMBL" id="GEC04247.1"/>
    </source>
</evidence>
<dbReference type="GO" id="GO:0046556">
    <property type="term" value="F:alpha-L-arabinofuranosidase activity"/>
    <property type="evidence" value="ECO:0007669"/>
    <property type="project" value="InterPro"/>
</dbReference>
<sequence>MPESTAPPPQQPWENNWTPDTSRVPGTRRLWLAGALALATVVACVTAVAVMETHPDDMSPKSAAPTDGATIPGLISFASPSATGTTTPPGKSSLSSAQPSRTASGKPSPTHSAPPESPAPGATSSNAPKPPTSSDTWRFVRSVNYPDRYWRVSDGQVTLDTVSSSSARQDATLKLVKGLADASCYSFVTADGDYLRHREFVLRAEGHDGSGLFRQDATFCPRSLGHSDAIALESVNYPGRFLRHRDFRLRLDPFQQDGQYYADAAFRLVTDVTETGSDHGYGYGSGPRR</sequence>
<feature type="transmembrane region" description="Helical" evidence="2">
    <location>
        <begin position="30"/>
        <end position="51"/>
    </location>
</feature>
<keyword evidence="2" id="KW-1133">Transmembrane helix</keyword>
<dbReference type="EMBL" id="BJND01000012">
    <property type="protein sequence ID" value="GEC04247.1"/>
    <property type="molecule type" value="Genomic_DNA"/>
</dbReference>
<keyword evidence="5" id="KW-1185">Reference proteome</keyword>
<dbReference type="AlphaFoldDB" id="A0A4Y3VBA3"/>
<feature type="compositionally biased region" description="Polar residues" evidence="1">
    <location>
        <begin position="122"/>
        <end position="136"/>
    </location>
</feature>
<dbReference type="InterPro" id="IPR036195">
    <property type="entry name" value="AbfB_ABD_sf"/>
</dbReference>
<feature type="compositionally biased region" description="Polar residues" evidence="1">
    <location>
        <begin position="97"/>
        <end position="111"/>
    </location>
</feature>
<feature type="region of interest" description="Disordered" evidence="1">
    <location>
        <begin position="1"/>
        <end position="23"/>
    </location>
</feature>
<keyword evidence="2" id="KW-0472">Membrane</keyword>
<dbReference type="RefSeq" id="WP_141308824.1">
    <property type="nucleotide sequence ID" value="NZ_BJND01000012.1"/>
</dbReference>
<feature type="region of interest" description="Disordered" evidence="1">
    <location>
        <begin position="55"/>
        <end position="138"/>
    </location>
</feature>
<accession>A0A4Y3VBA3</accession>
<feature type="compositionally biased region" description="Pro residues" evidence="1">
    <location>
        <begin position="1"/>
        <end position="11"/>
    </location>
</feature>
<dbReference type="InterPro" id="IPR007934">
    <property type="entry name" value="AbfB_ABD"/>
</dbReference>
<dbReference type="Proteomes" id="UP000317881">
    <property type="component" value="Unassembled WGS sequence"/>
</dbReference>
<gene>
    <name evidence="4" type="ORF">SSP24_19020</name>
</gene>